<dbReference type="InterPro" id="IPR004919">
    <property type="entry name" value="GmrSD_N"/>
</dbReference>
<keyword evidence="4" id="KW-1185">Reference proteome</keyword>
<evidence type="ECO:0000259" key="2">
    <source>
        <dbReference type="Pfam" id="PF07510"/>
    </source>
</evidence>
<dbReference type="EMBL" id="WNKU01000018">
    <property type="protein sequence ID" value="MTV50072.1"/>
    <property type="molecule type" value="Genomic_DNA"/>
</dbReference>
<reference evidence="3 4" key="1">
    <citation type="submission" date="2019-11" db="EMBL/GenBank/DDBJ databases">
        <title>Whole-genome sequence of a the green, strictly anaerobic photosynthetic bacterium Heliobacillus mobilis DSM 6151.</title>
        <authorList>
            <person name="Kyndt J.A."/>
            <person name="Meyer T.E."/>
        </authorList>
    </citation>
    <scope>NUCLEOTIDE SEQUENCE [LARGE SCALE GENOMIC DNA]</scope>
    <source>
        <strain evidence="3 4">DSM 6151</strain>
    </source>
</reference>
<dbReference type="InterPro" id="IPR011089">
    <property type="entry name" value="GmrSD_C"/>
</dbReference>
<evidence type="ECO:0000259" key="1">
    <source>
        <dbReference type="Pfam" id="PF03235"/>
    </source>
</evidence>
<gene>
    <name evidence="3" type="ORF">GJ688_13935</name>
</gene>
<dbReference type="GO" id="GO:0003677">
    <property type="term" value="F:DNA binding"/>
    <property type="evidence" value="ECO:0007669"/>
    <property type="project" value="InterPro"/>
</dbReference>
<sequence>MLMIALQASIREFIQKEDQQFVIPVYQRTYDWKKPQCMELLKDIKKAGENITVKSHFLGSIVYIMDNHFHATGVKKLLVIDGQQRITTISLLVLAMAEYLGQTEQSFAVSKKELLNRYIYNQYSKQPETDIKLQLTKSDKHVYENLVRHGEVENKSHNIIKNYLYFMDYLLSENPNIDHLNYGLSKLLVVDVSLVRGEDNPQLIFESMNSTGLNLTQADLIRNYILMDMEPEPQTLTYEKYWYPMEQKLKNNIPETDTIKNELSDFLRDYLILKSMRIPRKSSVYDDFKKFYESKYTRSKDDINSLMSDLFTYSKIYNIITKGKDENKEISNKFLSLNKLDINVAYPLLMKLHCDYTNGYLNKSEITYLLDLIESYVLRRLICNLPTNSLNKVFLSIIKEIDETNYVRTLEKILLDKNGSARFPDDIEFKEAFILRDIYNMNNKNRKYILSKLENHNSKELLNVDEFTIEHIMPQTKDLSIEWKMSLGDEWRHVHGKYLHTIGNLTLTGYNSEMGKKSFIEKRDMEKGFRDSPVRLNDSLKNLTTWNEAEILKRANLLADLALQIWFRPYYSKSNEEYISKFIGFSDDWTGKKPVSFVFMDNDYKVRDLTNLYTKLISLLYEFDMSNFLSVIEDEDFQNRKFCSKRPEELNYPYEVSDSGIYIEKNLNSNAKKKNLELLFEKLEIDENDLIINF</sequence>
<dbReference type="AlphaFoldDB" id="A0A6I3SNE5"/>
<dbReference type="InterPro" id="IPR036835">
    <property type="entry name" value="SeqA_DNA-bd_C_sf"/>
</dbReference>
<dbReference type="Proteomes" id="UP000430670">
    <property type="component" value="Unassembled WGS sequence"/>
</dbReference>
<comment type="caution">
    <text evidence="3">The sequence shown here is derived from an EMBL/GenBank/DDBJ whole genome shotgun (WGS) entry which is preliminary data.</text>
</comment>
<proteinExistence type="predicted"/>
<evidence type="ECO:0000313" key="3">
    <source>
        <dbReference type="EMBL" id="MTV50072.1"/>
    </source>
</evidence>
<dbReference type="OrthoDB" id="9798761at2"/>
<dbReference type="Pfam" id="PF03235">
    <property type="entry name" value="GmrSD_N"/>
    <property type="match status" value="1"/>
</dbReference>
<dbReference type="Pfam" id="PF07510">
    <property type="entry name" value="GmrSD_C"/>
    <property type="match status" value="1"/>
</dbReference>
<feature type="domain" description="GmrSD restriction endonucleases C-terminal" evidence="2">
    <location>
        <begin position="424"/>
        <end position="560"/>
    </location>
</feature>
<dbReference type="PANTHER" id="PTHR35149:SF2">
    <property type="entry name" value="DUF262 DOMAIN-CONTAINING PROTEIN"/>
    <property type="match status" value="1"/>
</dbReference>
<name>A0A6I3SNE5_HELMO</name>
<protein>
    <submittedName>
        <fullName evidence="3">DUF262 domain-containing protein</fullName>
    </submittedName>
</protein>
<dbReference type="Gene3D" id="1.20.1380.10">
    <property type="entry name" value="Replication modulator SeqA, C-terminal DNA-binding domain"/>
    <property type="match status" value="1"/>
</dbReference>
<feature type="domain" description="GmrSD restriction endonucleases N-terminal" evidence="1">
    <location>
        <begin position="10"/>
        <end position="225"/>
    </location>
</feature>
<dbReference type="PANTHER" id="PTHR35149">
    <property type="entry name" value="SLL5132 PROTEIN"/>
    <property type="match status" value="1"/>
</dbReference>
<organism evidence="3 4">
    <name type="scientific">Heliobacterium mobile</name>
    <name type="common">Heliobacillus mobilis</name>
    <dbReference type="NCBI Taxonomy" id="28064"/>
    <lineage>
        <taxon>Bacteria</taxon>
        <taxon>Bacillati</taxon>
        <taxon>Bacillota</taxon>
        <taxon>Clostridia</taxon>
        <taxon>Eubacteriales</taxon>
        <taxon>Heliobacteriaceae</taxon>
        <taxon>Heliobacterium</taxon>
    </lineage>
</organism>
<evidence type="ECO:0000313" key="4">
    <source>
        <dbReference type="Proteomes" id="UP000430670"/>
    </source>
</evidence>
<accession>A0A6I3SNE5</accession>